<name>A0A4U2Z8P9_9BACT</name>
<accession>A0A4U2Z8P9</accession>
<keyword evidence="3" id="KW-1185">Reference proteome</keyword>
<dbReference type="Proteomes" id="UP000309561">
    <property type="component" value="Unassembled WGS sequence"/>
</dbReference>
<evidence type="ECO:0000259" key="1">
    <source>
        <dbReference type="Pfam" id="PF13240"/>
    </source>
</evidence>
<organism evidence="2 3">
    <name type="scientific">Sulfurimonas crateris</name>
    <dbReference type="NCBI Taxonomy" id="2574727"/>
    <lineage>
        <taxon>Bacteria</taxon>
        <taxon>Pseudomonadati</taxon>
        <taxon>Campylobacterota</taxon>
        <taxon>Epsilonproteobacteria</taxon>
        <taxon>Campylobacterales</taxon>
        <taxon>Sulfurimonadaceae</taxon>
        <taxon>Sulfurimonas</taxon>
    </lineage>
</organism>
<feature type="domain" description="Zinc-ribbon" evidence="1">
    <location>
        <begin position="247"/>
        <end position="269"/>
    </location>
</feature>
<protein>
    <submittedName>
        <fullName evidence="2">Zinc-ribbon domain-containing protein</fullName>
    </submittedName>
</protein>
<dbReference type="InterPro" id="IPR026870">
    <property type="entry name" value="Zinc_ribbon_dom"/>
</dbReference>
<evidence type="ECO:0000313" key="2">
    <source>
        <dbReference type="EMBL" id="TKI70464.1"/>
    </source>
</evidence>
<dbReference type="OrthoDB" id="9128717at2"/>
<dbReference type="AlphaFoldDB" id="A0A4U2Z8P9"/>
<dbReference type="EMBL" id="SZPX01000002">
    <property type="protein sequence ID" value="TKI70464.1"/>
    <property type="molecule type" value="Genomic_DNA"/>
</dbReference>
<gene>
    <name evidence="2" type="ORF">FCU45_03050</name>
</gene>
<reference evidence="2 3" key="1">
    <citation type="submission" date="2019-04" db="EMBL/GenBank/DDBJ databases">
        <title>Sulfurimonas crateris sp. nov. a facultative anaerobic sulfur-oxidizing chemolithautotrophic bacterium isolated from a terrestrial mud vulcano.</title>
        <authorList>
            <person name="Ratnikova N.M."/>
            <person name="Slobodkin A.I."/>
            <person name="Merkel A.Y."/>
            <person name="Novikov A."/>
            <person name="Bonch-Osmolovskaya E.A."/>
            <person name="Slobodkina G.B."/>
        </authorList>
    </citation>
    <scope>NUCLEOTIDE SEQUENCE [LARGE SCALE GENOMIC DNA]</scope>
    <source>
        <strain evidence="2 3">SN118</strain>
    </source>
</reference>
<evidence type="ECO:0000313" key="3">
    <source>
        <dbReference type="Proteomes" id="UP000309561"/>
    </source>
</evidence>
<sequence length="270" mass="30148">MSEKKEIVFEDGLYSSIKFLEHCTNEELAPLVKILTDSSTSKLDSKDEYKEHYPNHQKYVHEIIDDYEKFGGNTFANMWRGYGVGYSEILEDVCKQMKVNMPDGASLNTMELSLVTKMTEEAIEKMTPEELEEFAKGINPKATDFSKQAVLIIARVAIKQAGFTAYKLLTKLIYIIGTKILGKTVPFVVYQTSTKWLGAFAGPVGLALTTAWTLFDIAGPAFRVTIPSTIYIASLRQAKLYEASHNKCPKCETSNETNAKFCAECGTTLV</sequence>
<dbReference type="Pfam" id="PF13240">
    <property type="entry name" value="Zn_Ribbon_1"/>
    <property type="match status" value="1"/>
</dbReference>
<proteinExistence type="predicted"/>
<comment type="caution">
    <text evidence="2">The sequence shown here is derived from an EMBL/GenBank/DDBJ whole genome shotgun (WGS) entry which is preliminary data.</text>
</comment>
<dbReference type="RefSeq" id="WP_137012537.1">
    <property type="nucleotide sequence ID" value="NZ_SZPX01000002.1"/>
</dbReference>